<comment type="caution">
    <text evidence="2">The sequence shown here is derived from an EMBL/GenBank/DDBJ whole genome shotgun (WGS) entry which is preliminary data.</text>
</comment>
<accession>A0ABN3WW59</accession>
<organism evidence="2 3">
    <name type="scientific">Streptomyces enissocaesilis</name>
    <dbReference type="NCBI Taxonomy" id="332589"/>
    <lineage>
        <taxon>Bacteria</taxon>
        <taxon>Bacillati</taxon>
        <taxon>Actinomycetota</taxon>
        <taxon>Actinomycetes</taxon>
        <taxon>Kitasatosporales</taxon>
        <taxon>Streptomycetaceae</taxon>
        <taxon>Streptomyces</taxon>
        <taxon>Streptomyces rochei group</taxon>
    </lineage>
</organism>
<proteinExistence type="predicted"/>
<name>A0ABN3WW59_9ACTN</name>
<keyword evidence="3" id="KW-1185">Reference proteome</keyword>
<evidence type="ECO:0000313" key="3">
    <source>
        <dbReference type="Proteomes" id="UP001500403"/>
    </source>
</evidence>
<dbReference type="EMBL" id="BAAAUD010000013">
    <property type="protein sequence ID" value="GAA2929166.1"/>
    <property type="molecule type" value="Genomic_DNA"/>
</dbReference>
<evidence type="ECO:0000313" key="2">
    <source>
        <dbReference type="EMBL" id="GAA2929166.1"/>
    </source>
</evidence>
<protein>
    <submittedName>
        <fullName evidence="2">Uncharacterized protein</fullName>
    </submittedName>
</protein>
<feature type="compositionally biased region" description="Low complexity" evidence="1">
    <location>
        <begin position="12"/>
        <end position="22"/>
    </location>
</feature>
<evidence type="ECO:0000256" key="1">
    <source>
        <dbReference type="SAM" id="MobiDB-lite"/>
    </source>
</evidence>
<feature type="region of interest" description="Disordered" evidence="1">
    <location>
        <begin position="1"/>
        <end position="75"/>
    </location>
</feature>
<gene>
    <name evidence="2" type="ORF">GCM10010446_12110</name>
</gene>
<feature type="compositionally biased region" description="Low complexity" evidence="1">
    <location>
        <begin position="32"/>
        <end position="67"/>
    </location>
</feature>
<dbReference type="Proteomes" id="UP001500403">
    <property type="component" value="Unassembled WGS sequence"/>
</dbReference>
<reference evidence="2 3" key="1">
    <citation type="journal article" date="2019" name="Int. J. Syst. Evol. Microbiol.">
        <title>The Global Catalogue of Microorganisms (GCM) 10K type strain sequencing project: providing services to taxonomists for standard genome sequencing and annotation.</title>
        <authorList>
            <consortium name="The Broad Institute Genomics Platform"/>
            <consortium name="The Broad Institute Genome Sequencing Center for Infectious Disease"/>
            <person name="Wu L."/>
            <person name="Ma J."/>
        </authorList>
    </citation>
    <scope>NUCLEOTIDE SEQUENCE [LARGE SCALE GENOMIC DNA]</scope>
    <source>
        <strain evidence="2 3">JCM 9088</strain>
    </source>
</reference>
<sequence length="156" mass="17245">MTYDTDADNRAQQQPQPQQRQQPPQPPPPVPGQTTRHTTTGPGPAPGPEFATPSATATASAAQEPAPHGLLPHGERDKLGLRLQQAVNTFVDGPRRSVEEADSVFEEAARCLTDAMAERRNSLRTAWAGRDREAETEELRLALRTYREVTERLLRM</sequence>
<dbReference type="RefSeq" id="WP_344491775.1">
    <property type="nucleotide sequence ID" value="NZ_BAAAUD010000013.1"/>
</dbReference>